<dbReference type="Gene3D" id="1.10.287.130">
    <property type="match status" value="1"/>
</dbReference>
<dbReference type="OrthoDB" id="9810447at2"/>
<evidence type="ECO:0000256" key="1">
    <source>
        <dbReference type="ARBA" id="ARBA00000085"/>
    </source>
</evidence>
<dbReference type="PROSITE" id="PS50109">
    <property type="entry name" value="HIS_KIN"/>
    <property type="match status" value="1"/>
</dbReference>
<dbReference type="SUPFAM" id="SSF47384">
    <property type="entry name" value="Homodimeric domain of signal transducing histidine kinase"/>
    <property type="match status" value="1"/>
</dbReference>
<comment type="catalytic activity">
    <reaction evidence="1">
        <text>ATP + protein L-histidine = ADP + protein N-phospho-L-histidine.</text>
        <dbReference type="EC" id="2.7.13.3"/>
    </reaction>
</comment>
<evidence type="ECO:0000256" key="2">
    <source>
        <dbReference type="ARBA" id="ARBA00012438"/>
    </source>
</evidence>
<dbReference type="Proteomes" id="UP000264217">
    <property type="component" value="Unassembled WGS sequence"/>
</dbReference>
<dbReference type="CDD" id="cd00082">
    <property type="entry name" value="HisKA"/>
    <property type="match status" value="1"/>
</dbReference>
<dbReference type="SUPFAM" id="SSF48452">
    <property type="entry name" value="TPR-like"/>
    <property type="match status" value="1"/>
</dbReference>
<dbReference type="InterPro" id="IPR003661">
    <property type="entry name" value="HisK_dim/P_dom"/>
</dbReference>
<reference evidence="7 8" key="1">
    <citation type="submission" date="2018-08" db="EMBL/GenBank/DDBJ databases">
        <title>Mucilaginibacter sp. MYSH2.</title>
        <authorList>
            <person name="Seo T."/>
        </authorList>
    </citation>
    <scope>NUCLEOTIDE SEQUENCE [LARGE SCALE GENOMIC DNA]</scope>
    <source>
        <strain evidence="7 8">MYSH2</strain>
    </source>
</reference>
<dbReference type="Gene3D" id="1.25.40.10">
    <property type="entry name" value="Tetratricopeptide repeat domain"/>
    <property type="match status" value="1"/>
</dbReference>
<dbReference type="CDD" id="cd00075">
    <property type="entry name" value="HATPase"/>
    <property type="match status" value="1"/>
</dbReference>
<dbReference type="Pfam" id="PF02518">
    <property type="entry name" value="HATPase_c"/>
    <property type="match status" value="1"/>
</dbReference>
<evidence type="ECO:0000259" key="6">
    <source>
        <dbReference type="PROSITE" id="PS50109"/>
    </source>
</evidence>
<dbReference type="SUPFAM" id="SSF55874">
    <property type="entry name" value="ATPase domain of HSP90 chaperone/DNA topoisomerase II/histidine kinase"/>
    <property type="match status" value="1"/>
</dbReference>
<evidence type="ECO:0000313" key="8">
    <source>
        <dbReference type="Proteomes" id="UP000264217"/>
    </source>
</evidence>
<evidence type="ECO:0000313" key="7">
    <source>
        <dbReference type="EMBL" id="RFZ91249.1"/>
    </source>
</evidence>
<dbReference type="GO" id="GO:0000155">
    <property type="term" value="F:phosphorelay sensor kinase activity"/>
    <property type="evidence" value="ECO:0007669"/>
    <property type="project" value="InterPro"/>
</dbReference>
<keyword evidence="4" id="KW-0802">TPR repeat</keyword>
<dbReference type="InterPro" id="IPR019734">
    <property type="entry name" value="TPR_rpt"/>
</dbReference>
<feature type="domain" description="Histidine kinase" evidence="6">
    <location>
        <begin position="340"/>
        <end position="557"/>
    </location>
</feature>
<dbReference type="InterPro" id="IPR036890">
    <property type="entry name" value="HATPase_C_sf"/>
</dbReference>
<dbReference type="InterPro" id="IPR004358">
    <property type="entry name" value="Sig_transdc_His_kin-like_C"/>
</dbReference>
<dbReference type="PANTHER" id="PTHR43547:SF2">
    <property type="entry name" value="HYBRID SIGNAL TRANSDUCTION HISTIDINE KINASE C"/>
    <property type="match status" value="1"/>
</dbReference>
<keyword evidence="5" id="KW-0812">Transmembrane</keyword>
<feature type="transmembrane region" description="Helical" evidence="5">
    <location>
        <begin position="294"/>
        <end position="314"/>
    </location>
</feature>
<sequence>MSFHKFLLLIFFTVPSSLQVPATGDMRQAKADYAAGSYVPALRKAVTVYGKALQSGNDSLAADAGNLIGLVYLAQGQASNAMRYFRQAAVTNAGNRQYYRVAANQLNIAQAFSDLKRSDSALVYAGRCLALSQKIGAFDLVAMAANHLGDFESHLNHPAKAERYFKTVITNSKFQSDWENSFAYTGLARLRFNAKDFRAAGGLADRAYRLADKVGAKWDAARALDIAQQAYHAGGDQSAAYDRLRLFKAYSDSLTSVDKTHESNLLQIREKTMENTALQTRTRLDAQQSKIDHLVIIISALAALLLGAIVIWTLRRNQRAKRQNIGLVQLNKEKDRLFSIIGHDLRSPFATLQTTMQLLSSGDLSHQEVAGISRQLTDQLEAASIMLDSLLIWAGKQLQGMTAHPQQLDLPVKVNKVIALLTPGAERKKVRIKHHFSGLRKVSGDPDHVRIMIQNILANAIKFTPEGGTVEISYLSGGKIIEMRISDTGVGMPAEILQTILSSASPNRSTYGTANEKGIGLGMLLVRDFAHRNGIGLAAESDPGKGTTFRLTFSCIDTD</sequence>
<dbReference type="InterPro" id="IPR005467">
    <property type="entry name" value="His_kinase_dom"/>
</dbReference>
<dbReference type="InterPro" id="IPR036097">
    <property type="entry name" value="HisK_dim/P_sf"/>
</dbReference>
<keyword evidence="5" id="KW-1133">Transmembrane helix</keyword>
<gene>
    <name evidence="7" type="ORF">D0C36_20150</name>
</gene>
<protein>
    <recommendedName>
        <fullName evidence="2">histidine kinase</fullName>
        <ecNumber evidence="2">2.7.13.3</ecNumber>
    </recommendedName>
</protein>
<dbReference type="RefSeq" id="WP_117393477.1">
    <property type="nucleotide sequence ID" value="NZ_QWDC01000003.1"/>
</dbReference>
<dbReference type="AlphaFoldDB" id="A0A372NQM5"/>
<dbReference type="EC" id="2.7.13.3" evidence="2"/>
<dbReference type="SMART" id="SM00387">
    <property type="entry name" value="HATPase_c"/>
    <property type="match status" value="1"/>
</dbReference>
<dbReference type="PRINTS" id="PR00344">
    <property type="entry name" value="BCTRLSENSOR"/>
</dbReference>
<dbReference type="Gene3D" id="3.30.565.10">
    <property type="entry name" value="Histidine kinase-like ATPase, C-terminal domain"/>
    <property type="match status" value="1"/>
</dbReference>
<dbReference type="InterPro" id="IPR011990">
    <property type="entry name" value="TPR-like_helical_dom_sf"/>
</dbReference>
<organism evidence="7 8">
    <name type="scientific">Mucilaginibacter conchicola</name>
    <dbReference type="NCBI Taxonomy" id="2303333"/>
    <lineage>
        <taxon>Bacteria</taxon>
        <taxon>Pseudomonadati</taxon>
        <taxon>Bacteroidota</taxon>
        <taxon>Sphingobacteriia</taxon>
        <taxon>Sphingobacteriales</taxon>
        <taxon>Sphingobacteriaceae</taxon>
        <taxon>Mucilaginibacter</taxon>
    </lineage>
</organism>
<dbReference type="EMBL" id="QWDC01000003">
    <property type="protein sequence ID" value="RFZ91249.1"/>
    <property type="molecule type" value="Genomic_DNA"/>
</dbReference>
<feature type="repeat" description="TPR" evidence="4">
    <location>
        <begin position="62"/>
        <end position="95"/>
    </location>
</feature>
<accession>A0A372NQM5</accession>
<keyword evidence="5" id="KW-0472">Membrane</keyword>
<dbReference type="PROSITE" id="PS50005">
    <property type="entry name" value="TPR"/>
    <property type="match status" value="1"/>
</dbReference>
<proteinExistence type="predicted"/>
<dbReference type="InterPro" id="IPR003594">
    <property type="entry name" value="HATPase_dom"/>
</dbReference>
<keyword evidence="8" id="KW-1185">Reference proteome</keyword>
<name>A0A372NQM5_9SPHI</name>
<keyword evidence="3" id="KW-0597">Phosphoprotein</keyword>
<evidence type="ECO:0000256" key="3">
    <source>
        <dbReference type="ARBA" id="ARBA00022553"/>
    </source>
</evidence>
<evidence type="ECO:0000256" key="4">
    <source>
        <dbReference type="PROSITE-ProRule" id="PRU00339"/>
    </source>
</evidence>
<dbReference type="PANTHER" id="PTHR43547">
    <property type="entry name" value="TWO-COMPONENT HISTIDINE KINASE"/>
    <property type="match status" value="1"/>
</dbReference>
<evidence type="ECO:0000256" key="5">
    <source>
        <dbReference type="SAM" id="Phobius"/>
    </source>
</evidence>
<comment type="caution">
    <text evidence="7">The sequence shown here is derived from an EMBL/GenBank/DDBJ whole genome shotgun (WGS) entry which is preliminary data.</text>
</comment>